<evidence type="ECO:0000313" key="1">
    <source>
        <dbReference type="EMBL" id="MBO9202788.1"/>
    </source>
</evidence>
<dbReference type="Proteomes" id="UP000677244">
    <property type="component" value="Unassembled WGS sequence"/>
</dbReference>
<evidence type="ECO:0000313" key="2">
    <source>
        <dbReference type="Proteomes" id="UP000677244"/>
    </source>
</evidence>
<name>A0ABS3YY38_9BACT</name>
<protein>
    <submittedName>
        <fullName evidence="1">Uncharacterized protein</fullName>
    </submittedName>
</protein>
<gene>
    <name evidence="1" type="ORF">J7I42_21040</name>
</gene>
<organism evidence="1 2">
    <name type="scientific">Niastella soli</name>
    <dbReference type="NCBI Taxonomy" id="2821487"/>
    <lineage>
        <taxon>Bacteria</taxon>
        <taxon>Pseudomonadati</taxon>
        <taxon>Bacteroidota</taxon>
        <taxon>Chitinophagia</taxon>
        <taxon>Chitinophagales</taxon>
        <taxon>Chitinophagaceae</taxon>
        <taxon>Niastella</taxon>
    </lineage>
</organism>
<proteinExistence type="predicted"/>
<comment type="caution">
    <text evidence="1">The sequence shown here is derived from an EMBL/GenBank/DDBJ whole genome shotgun (WGS) entry which is preliminary data.</text>
</comment>
<keyword evidence="2" id="KW-1185">Reference proteome</keyword>
<sequence>MQNNPTSKFDWLGNYFSWANPTVEDTYHKMREENNKRMGRYLSELISTMKSGEEGKGIDKRINQLAFLINEHADLNSQWDEMEGSNVEFHISSEDPGKGLLGLTTFDLGKSPKENRVNIKLGKHDKDLMNMAHEFRHGYGIMAGEILGIGGRADPLYDLTDELVAYNTGFLFGDGYAVDHVANGFFDKKWFMQNPEGYSSIIGKDESLTLNTSAAVYFKYNPNERLSVILGNAKNANLTVKDAMDIINNHNQGLNRKPVYYYGSLLNNR</sequence>
<accession>A0ABS3YY38</accession>
<dbReference type="EMBL" id="JAGHKO010000005">
    <property type="protein sequence ID" value="MBO9202788.1"/>
    <property type="molecule type" value="Genomic_DNA"/>
</dbReference>
<reference evidence="1 2" key="1">
    <citation type="submission" date="2021-03" db="EMBL/GenBank/DDBJ databases">
        <title>Assistant Professor.</title>
        <authorList>
            <person name="Huq M.A."/>
        </authorList>
    </citation>
    <scope>NUCLEOTIDE SEQUENCE [LARGE SCALE GENOMIC DNA]</scope>
    <source>
        <strain evidence="1 2">MAH-29</strain>
    </source>
</reference>